<dbReference type="InterPro" id="IPR014145">
    <property type="entry name" value="LigD_pol_dom"/>
</dbReference>
<dbReference type="EC" id="6.5.1.1" evidence="1"/>
<dbReference type="Gene3D" id="3.90.920.10">
    <property type="entry name" value="DNA primase, PRIM domain"/>
    <property type="match status" value="1"/>
</dbReference>
<dbReference type="Gene3D" id="2.40.50.140">
    <property type="entry name" value="Nucleic acid-binding proteins"/>
    <property type="match status" value="1"/>
</dbReference>
<name>A0A537JGZ7_9BACT</name>
<dbReference type="CDD" id="cd07971">
    <property type="entry name" value="OBF_DNA_ligase_LigD"/>
    <property type="match status" value="1"/>
</dbReference>
<dbReference type="Gene3D" id="3.30.470.30">
    <property type="entry name" value="DNA ligase/mRNA capping enzyme"/>
    <property type="match status" value="1"/>
</dbReference>
<dbReference type="PANTHER" id="PTHR42705:SF3">
    <property type="entry name" value="ATP-DEPENDENT DNA LIGASE"/>
    <property type="match status" value="1"/>
</dbReference>
<feature type="region of interest" description="Disordered" evidence="6">
    <location>
        <begin position="587"/>
        <end position="656"/>
    </location>
</feature>
<dbReference type="Pfam" id="PF13298">
    <property type="entry name" value="LigD_N"/>
    <property type="match status" value="1"/>
</dbReference>
<dbReference type="NCBIfam" id="TIGR02777">
    <property type="entry name" value="LigD_PE_dom"/>
    <property type="match status" value="1"/>
</dbReference>
<comment type="catalytic activity">
    <reaction evidence="3">
        <text>ATP + (deoxyribonucleotide)n-3'-hydroxyl + 5'-phospho-(deoxyribonucleotide)m = (deoxyribonucleotide)n+m + AMP + diphosphate.</text>
        <dbReference type="EC" id="6.5.1.1"/>
    </reaction>
</comment>
<evidence type="ECO:0000313" key="9">
    <source>
        <dbReference type="Proteomes" id="UP000318093"/>
    </source>
</evidence>
<dbReference type="PANTHER" id="PTHR42705">
    <property type="entry name" value="BIFUNCTIONAL NON-HOMOLOGOUS END JOINING PROTEIN LIGD"/>
    <property type="match status" value="1"/>
</dbReference>
<dbReference type="InterPro" id="IPR052171">
    <property type="entry name" value="NHEJ_LigD"/>
</dbReference>
<accession>A0A537JGZ7</accession>
<dbReference type="GO" id="GO:0005524">
    <property type="term" value="F:ATP binding"/>
    <property type="evidence" value="ECO:0007669"/>
    <property type="project" value="InterPro"/>
</dbReference>
<feature type="compositionally biased region" description="Basic and acidic residues" evidence="6">
    <location>
        <begin position="19"/>
        <end position="30"/>
    </location>
</feature>
<evidence type="ECO:0000256" key="3">
    <source>
        <dbReference type="ARBA" id="ARBA00034003"/>
    </source>
</evidence>
<comment type="similarity">
    <text evidence="4">In the C-terminal section; belongs to the ATP-dependent DNA ligase family.</text>
</comment>
<dbReference type="InterPro" id="IPR012310">
    <property type="entry name" value="DNA_ligase_ATP-dep_cent"/>
</dbReference>
<gene>
    <name evidence="8" type="ORF">E6H03_04870</name>
</gene>
<dbReference type="SUPFAM" id="SSF50249">
    <property type="entry name" value="Nucleic acid-binding proteins"/>
    <property type="match status" value="1"/>
</dbReference>
<evidence type="ECO:0000256" key="6">
    <source>
        <dbReference type="SAM" id="MobiDB-lite"/>
    </source>
</evidence>
<dbReference type="Pfam" id="PF21686">
    <property type="entry name" value="LigD_Prim-Pol"/>
    <property type="match status" value="2"/>
</dbReference>
<feature type="region of interest" description="Disordered" evidence="6">
    <location>
        <begin position="1"/>
        <end position="42"/>
    </location>
</feature>
<feature type="compositionally biased region" description="Low complexity" evidence="6">
    <location>
        <begin position="7"/>
        <end position="18"/>
    </location>
</feature>
<dbReference type="CDD" id="cd04861">
    <property type="entry name" value="LigD_Pol_like"/>
    <property type="match status" value="1"/>
</dbReference>
<dbReference type="Proteomes" id="UP000318093">
    <property type="component" value="Unassembled WGS sequence"/>
</dbReference>
<evidence type="ECO:0000259" key="7">
    <source>
        <dbReference type="PROSITE" id="PS50160"/>
    </source>
</evidence>
<dbReference type="Pfam" id="PF04679">
    <property type="entry name" value="DNA_ligase_A_C"/>
    <property type="match status" value="1"/>
</dbReference>
<keyword evidence="2" id="KW-0436">Ligase</keyword>
<dbReference type="GO" id="GO:0006281">
    <property type="term" value="P:DNA repair"/>
    <property type="evidence" value="ECO:0007669"/>
    <property type="project" value="InterPro"/>
</dbReference>
<evidence type="ECO:0000256" key="4">
    <source>
        <dbReference type="ARBA" id="ARBA00049981"/>
    </source>
</evidence>
<feature type="compositionally biased region" description="Basic residues" evidence="6">
    <location>
        <begin position="31"/>
        <end position="42"/>
    </location>
</feature>
<sequence length="994" mass="109514">MGRSPQVGAAPLAGVLLLHPRDRPRSDSLRPRAHGPRPRRAVVRAPPQPCRFWYDHRVGLEDYRRKRRFTDTPEPQGAPGAQSAHPRFVVQEHHARNVHWDLRLEMEGVLRSWAIPKGPSLDPADKRLAVLVEDHPIEYGEFEGVIPPGNYGAGTVMLWDRGTYECLEGDPAEAFRRGKLTLVFSGEKLRGEFHFVQTKRNNGRDWLLFKGKDGFATSGYSPLGTRSIKSGRLIETIRADKDARWTASAGPNAASGPRPPLPGSQGANPAGSDPKVTTGARTTAEPRTGAASRKSARARKGGAEDPFPAPFRPMLAQAAARPFNRAGWQFPEVVESLANLDGDGAVLDGEIIAPDEHGRPSFARMQERFHLEQESEVRKAAERISVAYAVFDCLYWDGRDLRAHPLSARRRVLEELTLPAGMFRSDTVEGEGLTLFEAARQHGLEGIIAKKAGSPYRPGTRSPDWVKIKVRRTLEAVVGGITRGKGYRKGTFGALVLGQYDRTGALVHIGQTGGGLKDADLRLLRARLDPLVTKTCPFAEAPDTLQPATWVRPEVVVEVEYGERTPDGKLRAPVFLKVRDDIPAKDVFLPPDETVPQAGNGIRPAPGTAVAERAADPAGSGRGPAKPERADPGPAGSASGATAPVQTRAAAKKTPAPSEVAFSNLDKIFFPELGLTKGDVIAYYRTIAPYLLPHLKDRPLTLRRWPNGIHGEDFFQKDIQDAPQFVRTVRIWSDQGDRDVRMAVCDDETVLLWLAQMACIEMHAWFSRIAPVPGRGRNRPGTTFDQSEAAIEASTLNVPDFVVFDIDPFLFPEGTGPTRRHGELDPDYTRRGFEAARQAALWLHEALEGLGLRAYLKTSGKTGLHAFVPVARRYTFAQTHAFAKTVATWLEQQHPEALTTAWAVPQRVGKVFLDYNQNVRGKTLASVYSLRPVPQATVSVPVTWEELRAGFDPLQWTITTVFGRLEQIGDLWADITTQAQRLEPRAKKANRSEE</sequence>
<evidence type="ECO:0000256" key="1">
    <source>
        <dbReference type="ARBA" id="ARBA00012727"/>
    </source>
</evidence>
<dbReference type="SUPFAM" id="SSF56091">
    <property type="entry name" value="DNA ligase/mRNA capping enzyme, catalytic domain"/>
    <property type="match status" value="1"/>
</dbReference>
<evidence type="ECO:0000256" key="5">
    <source>
        <dbReference type="ARBA" id="ARBA00049990"/>
    </source>
</evidence>
<protein>
    <recommendedName>
        <fullName evidence="1">DNA ligase (ATP)</fullName>
        <ecNumber evidence="1">6.5.1.1</ecNumber>
    </recommendedName>
</protein>
<dbReference type="GO" id="GO:0003910">
    <property type="term" value="F:DNA ligase (ATP) activity"/>
    <property type="evidence" value="ECO:0007669"/>
    <property type="project" value="UniProtKB-EC"/>
</dbReference>
<reference evidence="8 9" key="1">
    <citation type="journal article" date="2019" name="Nat. Microbiol.">
        <title>Mediterranean grassland soil C-N compound turnover is dependent on rainfall and depth, and is mediated by genomically divergent microorganisms.</title>
        <authorList>
            <person name="Diamond S."/>
            <person name="Andeer P.F."/>
            <person name="Li Z."/>
            <person name="Crits-Christoph A."/>
            <person name="Burstein D."/>
            <person name="Anantharaman K."/>
            <person name="Lane K.R."/>
            <person name="Thomas B.C."/>
            <person name="Pan C."/>
            <person name="Northen T.R."/>
            <person name="Banfield J.F."/>
        </authorList>
    </citation>
    <scope>NUCLEOTIDE SEQUENCE [LARGE SCALE GENOMIC DNA]</scope>
    <source>
        <strain evidence="8">NP_6</strain>
    </source>
</reference>
<evidence type="ECO:0000313" key="8">
    <source>
        <dbReference type="EMBL" id="TMI82828.1"/>
    </source>
</evidence>
<dbReference type="CDD" id="cd07906">
    <property type="entry name" value="Adenylation_DNA_ligase_LigD_LigC"/>
    <property type="match status" value="1"/>
</dbReference>
<feature type="region of interest" description="Disordered" evidence="6">
    <location>
        <begin position="247"/>
        <end position="309"/>
    </location>
</feature>
<dbReference type="GO" id="GO:0006310">
    <property type="term" value="P:DNA recombination"/>
    <property type="evidence" value="ECO:0007669"/>
    <property type="project" value="InterPro"/>
</dbReference>
<dbReference type="InterPro" id="IPR014144">
    <property type="entry name" value="LigD_PE_domain"/>
</dbReference>
<feature type="domain" description="ATP-dependent DNA ligase family profile" evidence="7">
    <location>
        <begin position="379"/>
        <end position="501"/>
    </location>
</feature>
<dbReference type="InterPro" id="IPR012340">
    <property type="entry name" value="NA-bd_OB-fold"/>
</dbReference>
<comment type="similarity">
    <text evidence="5">In the N-terminal section; belongs to the LigD polymerase family.</text>
</comment>
<dbReference type="InterPro" id="IPR012309">
    <property type="entry name" value="DNA_ligase_ATP-dep_C"/>
</dbReference>
<dbReference type="Pfam" id="PF01068">
    <property type="entry name" value="DNA_ligase_A_M"/>
    <property type="match status" value="1"/>
</dbReference>
<proteinExistence type="inferred from homology"/>
<comment type="caution">
    <text evidence="8">The sequence shown here is derived from an EMBL/GenBank/DDBJ whole genome shotgun (WGS) entry which is preliminary data.</text>
</comment>
<evidence type="ECO:0000256" key="2">
    <source>
        <dbReference type="ARBA" id="ARBA00022598"/>
    </source>
</evidence>
<dbReference type="EMBL" id="VBAN01000142">
    <property type="protein sequence ID" value="TMI82828.1"/>
    <property type="molecule type" value="Genomic_DNA"/>
</dbReference>
<dbReference type="PROSITE" id="PS50160">
    <property type="entry name" value="DNA_LIGASE_A3"/>
    <property type="match status" value="1"/>
</dbReference>
<feature type="compositionally biased region" description="Low complexity" evidence="6">
    <location>
        <begin position="632"/>
        <end position="644"/>
    </location>
</feature>
<organism evidence="8 9">
    <name type="scientific">Candidatus Segetimicrobium genomatis</name>
    <dbReference type="NCBI Taxonomy" id="2569760"/>
    <lineage>
        <taxon>Bacteria</taxon>
        <taxon>Bacillati</taxon>
        <taxon>Candidatus Sysuimicrobiota</taxon>
        <taxon>Candidatus Sysuimicrobiia</taxon>
        <taxon>Candidatus Sysuimicrobiales</taxon>
        <taxon>Candidatus Segetimicrobiaceae</taxon>
        <taxon>Candidatus Segetimicrobium</taxon>
    </lineage>
</organism>
<dbReference type="AlphaFoldDB" id="A0A537JGZ7"/>